<feature type="compositionally biased region" description="Low complexity" evidence="1">
    <location>
        <begin position="216"/>
        <end position="226"/>
    </location>
</feature>
<feature type="transmembrane region" description="Helical" evidence="2">
    <location>
        <begin position="387"/>
        <end position="416"/>
    </location>
</feature>
<evidence type="ECO:0000313" key="4">
    <source>
        <dbReference type="EMBL" id="SDQ42514.1"/>
    </source>
</evidence>
<evidence type="ECO:0000256" key="1">
    <source>
        <dbReference type="SAM" id="MobiDB-lite"/>
    </source>
</evidence>
<feature type="region of interest" description="Disordered" evidence="1">
    <location>
        <begin position="213"/>
        <end position="234"/>
    </location>
</feature>
<proteinExistence type="predicted"/>
<dbReference type="EMBL" id="FNKH01000002">
    <property type="protein sequence ID" value="SDQ42514.1"/>
    <property type="molecule type" value="Genomic_DNA"/>
</dbReference>
<evidence type="ECO:0000313" key="5">
    <source>
        <dbReference type="Proteomes" id="UP000181917"/>
    </source>
</evidence>
<keyword evidence="2" id="KW-0812">Transmembrane</keyword>
<keyword evidence="5" id="KW-1185">Reference proteome</keyword>
<organism evidence="4 5">
    <name type="scientific">Crystallibacter crystallopoietes</name>
    <dbReference type="NCBI Taxonomy" id="37928"/>
    <lineage>
        <taxon>Bacteria</taxon>
        <taxon>Bacillati</taxon>
        <taxon>Actinomycetota</taxon>
        <taxon>Actinomycetes</taxon>
        <taxon>Micrococcales</taxon>
        <taxon>Micrococcaceae</taxon>
        <taxon>Crystallibacter</taxon>
    </lineage>
</organism>
<reference evidence="4 5" key="1">
    <citation type="submission" date="2016-10" db="EMBL/GenBank/DDBJ databases">
        <authorList>
            <person name="de Groot N.N."/>
        </authorList>
    </citation>
    <scope>NUCLEOTIDE SEQUENCE [LARGE SCALE GENOMIC DNA]</scope>
    <source>
        <strain evidence="4 5">DSM 20117</strain>
    </source>
</reference>
<feature type="transmembrane region" description="Helical" evidence="2">
    <location>
        <begin position="91"/>
        <end position="122"/>
    </location>
</feature>
<feature type="transmembrane region" description="Helical" evidence="2">
    <location>
        <begin position="169"/>
        <end position="193"/>
    </location>
</feature>
<dbReference type="RefSeq" id="WP_074699543.1">
    <property type="nucleotide sequence ID" value="NZ_FNKH01000002.1"/>
</dbReference>
<evidence type="ECO:0000259" key="3">
    <source>
        <dbReference type="Pfam" id="PF07158"/>
    </source>
</evidence>
<keyword evidence="2" id="KW-0472">Membrane</keyword>
<evidence type="ECO:0000256" key="2">
    <source>
        <dbReference type="SAM" id="Phobius"/>
    </source>
</evidence>
<protein>
    <submittedName>
        <fullName evidence="4">Dicarboxylate carrier protein MatC N-terminus</fullName>
    </submittedName>
</protein>
<dbReference type="InterPro" id="IPR009827">
    <property type="entry name" value="MatC_N"/>
</dbReference>
<dbReference type="OrthoDB" id="8738207at2"/>
<feature type="transmembrane region" description="Helical" evidence="2">
    <location>
        <begin position="51"/>
        <end position="70"/>
    </location>
</feature>
<dbReference type="STRING" id="37928.SAMN04489742_1065"/>
<name>A0A1H1AS92_9MICC</name>
<sequence>MTPEIVSIIVLALLFLVATVRSVNMGVLAFVAAFAVGVPLVGMTTDDVVAGFPGELFLVLMGLTFLFGFAQQNGSIDLLVQWSMRAVRGKVAAAPWIFFALSAVLISVGALFAVAVVAPLAIPFARRYKINQLMMGMMVVHGALAGAFSPISVYGAFINGYLEKEGLPVSPIALFLVPLVFNTLIGAVVYLTMGGRKLRGLRVSADGEVVGGTAAGGSSASPAPSTGGTGVATGGTAVLTKPTAPAPAPSSVAPKATPYQKLTLVGLAALALGTAVFGIDVGILSLSIASVLAVFSPKAAKDAMNKVSWSTVILVAGVLTYVNVLQTAGTIEFVSNGIAAIGIPLVAALLLCYLAGITSAMASSVGIIGVAIALAVPFLQSGAIEPIGFVVALAIAATVVDVSPFSTNGALVLANVDDQDRDKFYRQMLVYAGIVVAVGPGLAWLTVLVPGWL</sequence>
<feature type="domain" description="Dicarboxylate carrier MatC N-terminal" evidence="3">
    <location>
        <begin position="1"/>
        <end position="147"/>
    </location>
</feature>
<accession>A0A1H1AS92</accession>
<feature type="transmembrane region" description="Helical" evidence="2">
    <location>
        <begin position="362"/>
        <end position="381"/>
    </location>
</feature>
<dbReference type="AlphaFoldDB" id="A0A1H1AS92"/>
<feature type="transmembrane region" description="Helical" evidence="2">
    <location>
        <begin position="428"/>
        <end position="452"/>
    </location>
</feature>
<feature type="transmembrane region" description="Helical" evidence="2">
    <location>
        <begin position="134"/>
        <end position="157"/>
    </location>
</feature>
<gene>
    <name evidence="4" type="ORF">SAMN04489742_1065</name>
</gene>
<feature type="transmembrane region" description="Helical" evidence="2">
    <location>
        <begin position="264"/>
        <end position="295"/>
    </location>
</feature>
<feature type="transmembrane region" description="Helical" evidence="2">
    <location>
        <begin position="337"/>
        <end position="355"/>
    </location>
</feature>
<keyword evidence="2" id="KW-1133">Transmembrane helix</keyword>
<dbReference type="Pfam" id="PF07158">
    <property type="entry name" value="MatC_N"/>
    <property type="match status" value="1"/>
</dbReference>
<dbReference type="Proteomes" id="UP000181917">
    <property type="component" value="Unassembled WGS sequence"/>
</dbReference>
<feature type="transmembrane region" description="Helical" evidence="2">
    <location>
        <begin position="307"/>
        <end position="325"/>
    </location>
</feature>